<evidence type="ECO:0000313" key="2">
    <source>
        <dbReference type="EMBL" id="RFN46280.1"/>
    </source>
</evidence>
<accession>A0A395MEP4</accession>
<dbReference type="Proteomes" id="UP000265631">
    <property type="component" value="Unassembled WGS sequence"/>
</dbReference>
<dbReference type="AlphaFoldDB" id="A0A395MEP4"/>
<reference evidence="2 3" key="1">
    <citation type="journal article" date="2018" name="PLoS Pathog.">
        <title>Evolution of structural diversity of trichothecenes, a family of toxins produced by plant pathogenic and entomopathogenic fungi.</title>
        <authorList>
            <person name="Proctor R.H."/>
            <person name="McCormick S.P."/>
            <person name="Kim H.S."/>
            <person name="Cardoza R.E."/>
            <person name="Stanley A.M."/>
            <person name="Lindo L."/>
            <person name="Kelly A."/>
            <person name="Brown D.W."/>
            <person name="Lee T."/>
            <person name="Vaughan M.M."/>
            <person name="Alexander N.J."/>
            <person name="Busman M."/>
            <person name="Gutierrez S."/>
        </authorList>
    </citation>
    <scope>NUCLEOTIDE SEQUENCE [LARGE SCALE GENOMIC DNA]</scope>
    <source>
        <strain evidence="2 3">NRRL 13405</strain>
    </source>
</reference>
<comment type="caution">
    <text evidence="2">The sequence shown here is derived from an EMBL/GenBank/DDBJ whole genome shotgun (WGS) entry which is preliminary data.</text>
</comment>
<dbReference type="SUPFAM" id="SSF50494">
    <property type="entry name" value="Trypsin-like serine proteases"/>
    <property type="match status" value="1"/>
</dbReference>
<keyword evidence="1" id="KW-0812">Transmembrane</keyword>
<keyword evidence="1" id="KW-0472">Membrane</keyword>
<dbReference type="InterPro" id="IPR009003">
    <property type="entry name" value="Peptidase_S1_PA"/>
</dbReference>
<proteinExistence type="predicted"/>
<organism evidence="2 3">
    <name type="scientific">Fusarium flagelliforme</name>
    <dbReference type="NCBI Taxonomy" id="2675880"/>
    <lineage>
        <taxon>Eukaryota</taxon>
        <taxon>Fungi</taxon>
        <taxon>Dikarya</taxon>
        <taxon>Ascomycota</taxon>
        <taxon>Pezizomycotina</taxon>
        <taxon>Sordariomycetes</taxon>
        <taxon>Hypocreomycetidae</taxon>
        <taxon>Hypocreales</taxon>
        <taxon>Nectriaceae</taxon>
        <taxon>Fusarium</taxon>
        <taxon>Fusarium incarnatum-equiseti species complex</taxon>
    </lineage>
</organism>
<keyword evidence="3" id="KW-1185">Reference proteome</keyword>
<gene>
    <name evidence="2" type="ORF">FIE12Z_9477</name>
</gene>
<dbReference type="EMBL" id="PXXK01000310">
    <property type="protein sequence ID" value="RFN46280.1"/>
    <property type="molecule type" value="Genomic_DNA"/>
</dbReference>
<sequence length="880" mass="98096">MFAQQLSSTELCGEVKRDIAAALWNTPPAEVQPSLNCYFKYYVQQCELIALHARGNYASIETHQDIMTIAQLAKAGQSPDEIRQQVGIGDVGNDHSIDLAARLLTMVEIGNLSYAFSGSRKVEWLGGSLKDLLNQTFQPTPVLSTKSVKLDKIFNAFNLGVIAGMDIIWTNNLADHLRLMNDDKSVAIFHHASFLKRQQRDSTLYSPEFLDETLSTMALLFPKWNKKVQAWYEREASLHGLDSYLIEVGQLNADQRQLESFLFWRDRLIIMKEVFDEARPDTIWQWWHDRRNGVQWYTFWVAILVLILTVFFGLVQLLSKPVIQLQPATWDSPEESLGALVGPLHGGRYKCWEAAGRARAVFTDLSAEIKGYLEASTISTCDIISWSMYMIGRTAETAAPKVLICSINSKVRKSIRKSIEYSGIMDKYPGIGLGDTSTLPDRHVIRLLSRETIKTLLLLRKCEPELAVLVESTPASRKKINKRRAFVVDPADYSLRPITLGPLITAGGKSYLLTAAHAFSTKGNLSESQSQHQEAFDDCSFDGMSEDEDKVDLNTLETGTPSSFASQLFAMINPFSNPELPGIRASPLNDKGIELDREPHDVDVSRLRFYGKLALSSATGNRPALDYALIEEKRIENTAVYRIQDLEPPPIQANEIETIGTQDGPVIAYLGDSGGVTGGLTATPTYMYFPGWRHFQEVYPVRFHNHEFCAGDSGAGVFRHNGSFLGHIVAGGPGTHIAYIVPAIYTMANIDARLNEKLSSINAFLGMISPDVTLADSKITLNKINQILRDIFHHFPTSKVTSMILMGVVTLNLLGRYLELFDNNHGWRWVLGTVATAYIAGRLENHPPRISVILKVIGTVASWAREMGDDKGYLAKSVKT</sequence>
<protein>
    <submittedName>
        <fullName evidence="2">Uncharacterized protein</fullName>
    </submittedName>
</protein>
<name>A0A395MEP4_9HYPO</name>
<feature type="transmembrane region" description="Helical" evidence="1">
    <location>
        <begin position="297"/>
        <end position="318"/>
    </location>
</feature>
<evidence type="ECO:0000256" key="1">
    <source>
        <dbReference type="SAM" id="Phobius"/>
    </source>
</evidence>
<keyword evidence="1" id="KW-1133">Transmembrane helix</keyword>
<evidence type="ECO:0000313" key="3">
    <source>
        <dbReference type="Proteomes" id="UP000265631"/>
    </source>
</evidence>